<dbReference type="eggNOG" id="COG0329">
    <property type="taxonomic scope" value="Bacteria"/>
</dbReference>
<dbReference type="GeneID" id="300418668"/>
<dbReference type="EMBL" id="UGUV01000002">
    <property type="protein sequence ID" value="SUD52782.1"/>
    <property type="molecule type" value="Genomic_DNA"/>
</dbReference>
<reference evidence="19 25" key="3">
    <citation type="submission" date="2018-10" db="EMBL/GenBank/DDBJ databases">
        <title>Transmission dynamics of multidrug resistant bacteria on intensive care unit surfaces.</title>
        <authorList>
            <person name="D'Souza A.W."/>
            <person name="Potter R.F."/>
            <person name="Wallace M."/>
            <person name="Shupe A."/>
            <person name="Patel S."/>
            <person name="Sun S."/>
            <person name="Gul D."/>
            <person name="Kwon J.H."/>
            <person name="Andleeb S."/>
            <person name="Burnham C.-A.D."/>
            <person name="Dantas G."/>
        </authorList>
    </citation>
    <scope>NUCLEOTIDE SEQUENCE [LARGE SCALE GENOMIC DNA]</scope>
    <source>
        <strain evidence="19 25">PO_271</strain>
    </source>
</reference>
<dbReference type="GO" id="GO:0019877">
    <property type="term" value="P:diaminopimelate biosynthetic process"/>
    <property type="evidence" value="ECO:0007669"/>
    <property type="project" value="UniProtKB-UniRule"/>
</dbReference>
<evidence type="ECO:0000313" key="23">
    <source>
        <dbReference type="Proteomes" id="UP000254084"/>
    </source>
</evidence>
<evidence type="ECO:0000256" key="2">
    <source>
        <dbReference type="ARBA" id="ARBA00005120"/>
    </source>
</evidence>
<dbReference type="SUPFAM" id="SSF51569">
    <property type="entry name" value="Aldolase"/>
    <property type="match status" value="1"/>
</dbReference>
<comment type="pathway">
    <text evidence="2 12">Amino-acid biosynthesis; L-lysine biosynthesis via DAP pathway; (S)-tetrahydrodipicolinate from L-aspartate: step 3/4.</text>
</comment>
<evidence type="ECO:0000256" key="9">
    <source>
        <dbReference type="ARBA" id="ARBA00023239"/>
    </source>
</evidence>
<name>A0A061CZB0_ECTOL</name>
<evidence type="ECO:0000313" key="22">
    <source>
        <dbReference type="Proteomes" id="UP000244052"/>
    </source>
</evidence>
<reference evidence="18 22" key="1">
    <citation type="submission" date="2018-04" db="EMBL/GenBank/DDBJ databases">
        <title>Pseudomonas sp. nov., isolated from mangrove soil.</title>
        <authorList>
            <person name="Chen C."/>
        </authorList>
    </citation>
    <scope>NUCLEOTIDE SEQUENCE [LARGE SCALE GENOMIC DNA]</scope>
    <source>
        <strain evidence="18 22">JCM 14246</strain>
    </source>
</reference>
<feature type="active site" description="Schiff-base intermediate with substrate" evidence="12 14">
    <location>
        <position position="161"/>
    </location>
</feature>
<dbReference type="PRINTS" id="PR00146">
    <property type="entry name" value="DHPICSNTHASE"/>
</dbReference>
<evidence type="ECO:0000256" key="4">
    <source>
        <dbReference type="ARBA" id="ARBA00012086"/>
    </source>
</evidence>
<organism evidence="20 24">
    <name type="scientific">Ectopseudomonas oleovorans</name>
    <name type="common">Pseudomonas oleovorans</name>
    <dbReference type="NCBI Taxonomy" id="301"/>
    <lineage>
        <taxon>Bacteria</taxon>
        <taxon>Pseudomonadati</taxon>
        <taxon>Pseudomonadota</taxon>
        <taxon>Gammaproteobacteria</taxon>
        <taxon>Pseudomonadales</taxon>
        <taxon>Pseudomonadaceae</taxon>
        <taxon>Ectopseudomonas</taxon>
    </lineage>
</organism>
<dbReference type="Proteomes" id="UP000272833">
    <property type="component" value="Unassembled WGS sequence"/>
</dbReference>
<evidence type="ECO:0000256" key="5">
    <source>
        <dbReference type="ARBA" id="ARBA00022490"/>
    </source>
</evidence>
<feature type="site" description="L-lysine inhibitor binding" evidence="16">
    <location>
        <position position="84"/>
    </location>
</feature>
<feature type="site" description="Part of a proton relay during catalysis" evidence="12 16">
    <location>
        <position position="107"/>
    </location>
</feature>
<keyword evidence="22" id="KW-1185">Reference proteome</keyword>
<dbReference type="GO" id="GO:0008840">
    <property type="term" value="F:4-hydroxy-tetrahydrodipicolinate synthase activity"/>
    <property type="evidence" value="ECO:0007669"/>
    <property type="project" value="UniProtKB-UniRule"/>
</dbReference>
<dbReference type="PROSITE" id="PS00665">
    <property type="entry name" value="DHDPS_1"/>
    <property type="match status" value="1"/>
</dbReference>
<dbReference type="UniPathway" id="UPA00034">
    <property type="reaction ID" value="UER00017"/>
</dbReference>
<dbReference type="NCBIfam" id="TIGR00674">
    <property type="entry name" value="dapA"/>
    <property type="match status" value="1"/>
</dbReference>
<dbReference type="EMBL" id="QASO01000046">
    <property type="protein sequence ID" value="PTU79456.1"/>
    <property type="molecule type" value="Genomic_DNA"/>
</dbReference>
<dbReference type="Proteomes" id="UP000254084">
    <property type="component" value="Unassembled WGS sequence"/>
</dbReference>
<evidence type="ECO:0000256" key="8">
    <source>
        <dbReference type="ARBA" id="ARBA00023154"/>
    </source>
</evidence>
<reference evidence="17" key="4">
    <citation type="submission" date="2022-09" db="EMBL/GenBank/DDBJ databases">
        <title>Intensive care unit water sources are persistently colonized with multi-drug resistant bacteria and are the site of extensive horizontal gene transfer of antibiotic resistance genes.</title>
        <authorList>
            <person name="Diorio-Toth L."/>
        </authorList>
    </citation>
    <scope>NUCLEOTIDE SEQUENCE</scope>
    <source>
        <strain evidence="17">GD04000</strain>
    </source>
</reference>
<dbReference type="Gene3D" id="3.20.20.70">
    <property type="entry name" value="Aldolase class I"/>
    <property type="match status" value="1"/>
</dbReference>
<feature type="site" description="Part of a proton relay during catalysis" evidence="12 16">
    <location>
        <position position="44"/>
    </location>
</feature>
<comment type="caution">
    <text evidence="12">Was originally thought to be a dihydrodipicolinate synthase (DHDPS), catalyzing the condensation of (S)-aspartate-beta-semialdehyde [(S)-ASA] and pyruvate to dihydrodipicolinate (DHDP). However, it was shown in E.coli that the product of the enzymatic reaction is not dihydrodipicolinate but in fact (4S)-4-hydroxy-2,3,4,5-tetrahydro-(2S)-dipicolinic acid (HTPA), and that the consecutive dehydration reaction leading to DHDP is not spontaneous but catalyzed by DapB.</text>
</comment>
<dbReference type="PROSITE" id="PS00666">
    <property type="entry name" value="DHDPS_2"/>
    <property type="match status" value="1"/>
</dbReference>
<dbReference type="PANTHER" id="PTHR12128:SF66">
    <property type="entry name" value="4-HYDROXY-2-OXOGLUTARATE ALDOLASE, MITOCHONDRIAL"/>
    <property type="match status" value="1"/>
</dbReference>
<accession>A0A379JVZ7</accession>
<keyword evidence="9 12" id="KW-0456">Lyase</keyword>
<evidence type="ECO:0000256" key="1">
    <source>
        <dbReference type="ARBA" id="ARBA00003294"/>
    </source>
</evidence>
<dbReference type="PIRSF" id="PIRSF001365">
    <property type="entry name" value="DHDPS"/>
    <property type="match status" value="1"/>
</dbReference>
<dbReference type="Proteomes" id="UP001159292">
    <property type="component" value="Unassembled WGS sequence"/>
</dbReference>
<keyword evidence="6 12" id="KW-0028">Amino-acid biosynthesis</keyword>
<keyword evidence="10 12" id="KW-0704">Schiff base</keyword>
<dbReference type="InterPro" id="IPR020625">
    <property type="entry name" value="Schiff_base-form_aldolases_AS"/>
</dbReference>
<dbReference type="GO" id="GO:0009089">
    <property type="term" value="P:lysine biosynthetic process via diaminopimelate"/>
    <property type="evidence" value="ECO:0007669"/>
    <property type="project" value="UniProtKB-UniRule"/>
</dbReference>
<evidence type="ECO:0000313" key="19">
    <source>
        <dbReference type="EMBL" id="RRW36311.1"/>
    </source>
</evidence>
<comment type="similarity">
    <text evidence="3 12 13">Belongs to the DapA family.</text>
</comment>
<evidence type="ECO:0000313" key="24">
    <source>
        <dbReference type="Proteomes" id="UP000255303"/>
    </source>
</evidence>
<dbReference type="InterPro" id="IPR013785">
    <property type="entry name" value="Aldolase_TIM"/>
</dbReference>
<evidence type="ECO:0000256" key="3">
    <source>
        <dbReference type="ARBA" id="ARBA00007592"/>
    </source>
</evidence>
<dbReference type="InterPro" id="IPR005263">
    <property type="entry name" value="DapA"/>
</dbReference>
<dbReference type="Proteomes" id="UP000255303">
    <property type="component" value="Unassembled WGS sequence"/>
</dbReference>
<feature type="site" description="L-lysine inhibitor binding" evidence="16">
    <location>
        <position position="106"/>
    </location>
</feature>
<evidence type="ECO:0000256" key="6">
    <source>
        <dbReference type="ARBA" id="ARBA00022605"/>
    </source>
</evidence>
<proteinExistence type="inferred from homology"/>
<dbReference type="EMBL" id="RHRS01000023">
    <property type="protein sequence ID" value="RRW36311.1"/>
    <property type="molecule type" value="Genomic_DNA"/>
</dbReference>
<evidence type="ECO:0000256" key="15">
    <source>
        <dbReference type="PIRSR" id="PIRSR001365-2"/>
    </source>
</evidence>
<comment type="function">
    <text evidence="1 12">Catalyzes the condensation of (S)-aspartate-beta-semialdehyde [(S)-ASA] and pyruvate to 4-hydroxy-tetrahydrodipicolinate (HTPA).</text>
</comment>
<evidence type="ECO:0000256" key="14">
    <source>
        <dbReference type="PIRSR" id="PIRSR001365-1"/>
    </source>
</evidence>
<evidence type="ECO:0000256" key="16">
    <source>
        <dbReference type="PIRSR" id="PIRSR001365-3"/>
    </source>
</evidence>
<comment type="subcellular location">
    <subcellularLocation>
        <location evidence="12">Cytoplasm</location>
    </subcellularLocation>
</comment>
<feature type="site" description="L-lysine inhibitor binding; via carbonyl oxygen" evidence="16">
    <location>
        <position position="49"/>
    </location>
</feature>
<accession>A0A061CZB0</accession>
<dbReference type="HAMAP" id="MF_00418">
    <property type="entry name" value="DapA"/>
    <property type="match status" value="1"/>
</dbReference>
<dbReference type="RefSeq" id="WP_003460631.1">
    <property type="nucleotide sequence ID" value="NZ_CAURUH010000094.1"/>
</dbReference>
<feature type="binding site" evidence="12 15">
    <location>
        <position position="45"/>
    </location>
    <ligand>
        <name>pyruvate</name>
        <dbReference type="ChEBI" id="CHEBI:15361"/>
    </ligand>
</feature>
<accession>A0A2T5PP43</accession>
<dbReference type="InterPro" id="IPR020624">
    <property type="entry name" value="Schiff_base-form_aldolases_CS"/>
</dbReference>
<dbReference type="PANTHER" id="PTHR12128">
    <property type="entry name" value="DIHYDRODIPICOLINATE SYNTHASE"/>
    <property type="match status" value="1"/>
</dbReference>
<evidence type="ECO:0000256" key="12">
    <source>
        <dbReference type="HAMAP-Rule" id="MF_00418"/>
    </source>
</evidence>
<dbReference type="CDD" id="cd00950">
    <property type="entry name" value="DHDPS"/>
    <property type="match status" value="1"/>
</dbReference>
<comment type="catalytic activity">
    <reaction evidence="11 12">
        <text>L-aspartate 4-semialdehyde + pyruvate = (2S,4S)-4-hydroxy-2,3,4,5-tetrahydrodipicolinate + H2O + H(+)</text>
        <dbReference type="Rhea" id="RHEA:34171"/>
        <dbReference type="ChEBI" id="CHEBI:15361"/>
        <dbReference type="ChEBI" id="CHEBI:15377"/>
        <dbReference type="ChEBI" id="CHEBI:15378"/>
        <dbReference type="ChEBI" id="CHEBI:67139"/>
        <dbReference type="ChEBI" id="CHEBI:537519"/>
        <dbReference type="EC" id="4.3.3.7"/>
    </reaction>
</comment>
<dbReference type="STRING" id="301.SAMN05216280_101515"/>
<reference evidence="23 24" key="2">
    <citation type="submission" date="2018-06" db="EMBL/GenBank/DDBJ databases">
        <authorList>
            <consortium name="Pathogen Informatics"/>
            <person name="Doyle S."/>
        </authorList>
    </citation>
    <scope>NUCLEOTIDE SEQUENCE [LARGE SCALE GENOMIC DNA]</scope>
    <source>
        <strain evidence="20 24">NCTC10692</strain>
        <strain evidence="21 23">NCTC10860</strain>
    </source>
</reference>
<dbReference type="Pfam" id="PF00701">
    <property type="entry name" value="DHDPS"/>
    <property type="match status" value="1"/>
</dbReference>
<dbReference type="InterPro" id="IPR002220">
    <property type="entry name" value="DapA-like"/>
</dbReference>
<gene>
    <name evidence="12 20" type="primary">dapA</name>
    <name evidence="18" type="ORF">DBO86_08645</name>
    <name evidence="19" type="ORF">EGJ44_10745</name>
    <name evidence="17" type="ORF">N7671_19565</name>
    <name evidence="20" type="ORF">NCTC10692_03278</name>
    <name evidence="21" type="ORF">NCTC10860_03247</name>
</gene>
<feature type="binding site" evidence="12 15">
    <location>
        <position position="203"/>
    </location>
    <ligand>
        <name>pyruvate</name>
        <dbReference type="ChEBI" id="CHEBI:15361"/>
    </ligand>
</feature>
<evidence type="ECO:0000256" key="10">
    <source>
        <dbReference type="ARBA" id="ARBA00023270"/>
    </source>
</evidence>
<dbReference type="GO" id="GO:0005829">
    <property type="term" value="C:cytosol"/>
    <property type="evidence" value="ECO:0007669"/>
    <property type="project" value="TreeGrafter"/>
</dbReference>
<feature type="active site" description="Proton donor/acceptor" evidence="12 14">
    <location>
        <position position="133"/>
    </location>
</feature>
<evidence type="ECO:0000313" key="21">
    <source>
        <dbReference type="EMBL" id="SUD60889.1"/>
    </source>
</evidence>
<evidence type="ECO:0000256" key="11">
    <source>
        <dbReference type="ARBA" id="ARBA00047836"/>
    </source>
</evidence>
<dbReference type="SMART" id="SM01130">
    <property type="entry name" value="DHDPS"/>
    <property type="match status" value="1"/>
</dbReference>
<dbReference type="AlphaFoldDB" id="A0A061CZB0"/>
<dbReference type="EMBL" id="JAOEET010000075">
    <property type="protein sequence ID" value="MDH0569343.1"/>
    <property type="molecule type" value="Genomic_DNA"/>
</dbReference>
<evidence type="ECO:0000256" key="7">
    <source>
        <dbReference type="ARBA" id="ARBA00022915"/>
    </source>
</evidence>
<keyword evidence="7 12" id="KW-0220">Diaminopimelate biosynthesis</keyword>
<keyword evidence="8 12" id="KW-0457">Lysine biosynthesis</keyword>
<evidence type="ECO:0000313" key="18">
    <source>
        <dbReference type="EMBL" id="PTU79456.1"/>
    </source>
</evidence>
<dbReference type="EMBL" id="UGUW01000004">
    <property type="protein sequence ID" value="SUD60889.1"/>
    <property type="molecule type" value="Genomic_DNA"/>
</dbReference>
<sequence length="292" mass="31449">MIAGSMVALVTPMDAQGGLDWEALSKLVDFHLQEGTNAIVAVGTTGESATLEVPEHIEVIKRVVKQVAGRIPVIAGTGGNSTRESVELTRAAQEVGADAALLVTPYYNKPTQEGLYLHFRHIAEAVSIPQILYNVPGRTVCDMLPETVERLSKIDNIIGIKEATGDLQRAQDVLDRVSKDFLVYSGDDATAVELMLLGGKGNISVTANVAPRAMSDLCAAAMRGEAAIARAINDRLMPLHKALFLESNPIPVKWALHEMGLMGDGIRLPLTWLSPRCHEPLRQAMRQCGVLA</sequence>
<dbReference type="EC" id="4.3.3.7" evidence="4 12"/>
<evidence type="ECO:0000256" key="13">
    <source>
        <dbReference type="PIRNR" id="PIRNR001365"/>
    </source>
</evidence>
<keyword evidence="5 12" id="KW-0963">Cytoplasm</keyword>
<evidence type="ECO:0000313" key="25">
    <source>
        <dbReference type="Proteomes" id="UP000272833"/>
    </source>
</evidence>
<feature type="site" description="L-lysine inhibitor binding" evidence="16">
    <location>
        <position position="80"/>
    </location>
</feature>
<dbReference type="Proteomes" id="UP000244052">
    <property type="component" value="Unassembled WGS sequence"/>
</dbReference>
<evidence type="ECO:0000313" key="20">
    <source>
        <dbReference type="EMBL" id="SUD52782.1"/>
    </source>
</evidence>
<comment type="subunit">
    <text evidence="12">Homotetramer; dimer of dimers.</text>
</comment>
<protein>
    <recommendedName>
        <fullName evidence="4 12">4-hydroxy-tetrahydrodipicolinate synthase</fullName>
        <shortName evidence="12">HTPA synthase</shortName>
        <ecNumber evidence="4 12">4.3.3.7</ecNumber>
    </recommendedName>
</protein>
<evidence type="ECO:0000313" key="17">
    <source>
        <dbReference type="EMBL" id="MDH0569343.1"/>
    </source>
</evidence>